<keyword evidence="6" id="KW-1185">Reference proteome</keyword>
<proteinExistence type="predicted"/>
<feature type="domain" description="HTH marR-type" evidence="4">
    <location>
        <begin position="9"/>
        <end position="140"/>
    </location>
</feature>
<keyword evidence="3" id="KW-0804">Transcription</keyword>
<dbReference type="PANTHER" id="PTHR42756:SF1">
    <property type="entry name" value="TRANSCRIPTIONAL REPRESSOR OF EMRAB OPERON"/>
    <property type="match status" value="1"/>
</dbReference>
<dbReference type="Pfam" id="PF01047">
    <property type="entry name" value="MarR"/>
    <property type="match status" value="1"/>
</dbReference>
<gene>
    <name evidence="5" type="ORF">OE749_07345</name>
</gene>
<dbReference type="SMART" id="SM00347">
    <property type="entry name" value="HTH_MARR"/>
    <property type="match status" value="1"/>
</dbReference>
<protein>
    <submittedName>
        <fullName evidence="5">MarR family transcriptional regulator</fullName>
    </submittedName>
</protein>
<dbReference type="RefSeq" id="WP_263711779.1">
    <property type="nucleotide sequence ID" value="NZ_JAOWKX010000003.1"/>
</dbReference>
<evidence type="ECO:0000313" key="6">
    <source>
        <dbReference type="Proteomes" id="UP001652504"/>
    </source>
</evidence>
<dbReference type="PANTHER" id="PTHR42756">
    <property type="entry name" value="TRANSCRIPTIONAL REGULATOR, MARR"/>
    <property type="match status" value="1"/>
</dbReference>
<evidence type="ECO:0000256" key="2">
    <source>
        <dbReference type="ARBA" id="ARBA00023125"/>
    </source>
</evidence>
<dbReference type="Gene3D" id="1.10.10.10">
    <property type="entry name" value="Winged helix-like DNA-binding domain superfamily/Winged helix DNA-binding domain"/>
    <property type="match status" value="1"/>
</dbReference>
<dbReference type="PROSITE" id="PS50995">
    <property type="entry name" value="HTH_MARR_2"/>
    <property type="match status" value="1"/>
</dbReference>
<reference evidence="5 6" key="1">
    <citation type="submission" date="2022-10" db="EMBL/GenBank/DDBJ databases">
        <title>Aestuariibacter sp. AA17 isolated from Montipora capitata coral fragment.</title>
        <authorList>
            <person name="Emsley S.A."/>
            <person name="Pfannmuller K.M."/>
            <person name="Loughran R.M."/>
            <person name="Shlafstein M."/>
            <person name="Papke E."/>
            <person name="Saw J.H."/>
            <person name="Ushijima B."/>
            <person name="Videau P."/>
        </authorList>
    </citation>
    <scope>NUCLEOTIDE SEQUENCE [LARGE SCALE GENOMIC DNA]</scope>
    <source>
        <strain evidence="5 6">AA17</strain>
    </source>
</reference>
<dbReference type="Proteomes" id="UP001652504">
    <property type="component" value="Unassembled WGS sequence"/>
</dbReference>
<sequence length="156" mass="17644">MKYPQLSLDNQLCHRLYLASNRITRAYRPLLTALDLTYPQYVVMMALWEQDHISIASLLTKTGIDPGAMTLILKKVEEKGLIEIQKSETDKRSKFVFLSESGSKLADQAKHIPEQLTCQFDDVDRTAFNQLIALLDTLNTSLAESEEGLACKSRHS</sequence>
<dbReference type="InterPro" id="IPR000835">
    <property type="entry name" value="HTH_MarR-typ"/>
</dbReference>
<evidence type="ECO:0000256" key="3">
    <source>
        <dbReference type="ARBA" id="ARBA00023163"/>
    </source>
</evidence>
<organism evidence="5 6">
    <name type="scientific">Fluctibacter corallii</name>
    <dbReference type="NCBI Taxonomy" id="2984329"/>
    <lineage>
        <taxon>Bacteria</taxon>
        <taxon>Pseudomonadati</taxon>
        <taxon>Pseudomonadota</taxon>
        <taxon>Gammaproteobacteria</taxon>
        <taxon>Alteromonadales</taxon>
        <taxon>Alteromonadaceae</taxon>
        <taxon>Fluctibacter</taxon>
    </lineage>
</organism>
<dbReference type="EMBL" id="JAOWKX010000003">
    <property type="protein sequence ID" value="MCV2884504.1"/>
    <property type="molecule type" value="Genomic_DNA"/>
</dbReference>
<evidence type="ECO:0000259" key="4">
    <source>
        <dbReference type="PROSITE" id="PS50995"/>
    </source>
</evidence>
<keyword evidence="2" id="KW-0238">DNA-binding</keyword>
<dbReference type="SUPFAM" id="SSF46785">
    <property type="entry name" value="Winged helix' DNA-binding domain"/>
    <property type="match status" value="1"/>
</dbReference>
<comment type="caution">
    <text evidence="5">The sequence shown here is derived from an EMBL/GenBank/DDBJ whole genome shotgun (WGS) entry which is preliminary data.</text>
</comment>
<keyword evidence="1" id="KW-0805">Transcription regulation</keyword>
<dbReference type="InterPro" id="IPR036390">
    <property type="entry name" value="WH_DNA-bd_sf"/>
</dbReference>
<dbReference type="InterPro" id="IPR036388">
    <property type="entry name" value="WH-like_DNA-bd_sf"/>
</dbReference>
<evidence type="ECO:0000313" key="5">
    <source>
        <dbReference type="EMBL" id="MCV2884504.1"/>
    </source>
</evidence>
<evidence type="ECO:0000256" key="1">
    <source>
        <dbReference type="ARBA" id="ARBA00023015"/>
    </source>
</evidence>
<name>A0ABT3A745_9ALTE</name>
<accession>A0ABT3A745</accession>